<keyword evidence="2" id="KW-0812">Transmembrane</keyword>
<keyword evidence="3" id="KW-0732">Signal</keyword>
<feature type="chain" id="PRO_5042230446" evidence="3">
    <location>
        <begin position="28"/>
        <end position="249"/>
    </location>
</feature>
<protein>
    <submittedName>
        <fullName evidence="4">Uncharacterized protein</fullName>
    </submittedName>
</protein>
<dbReference type="AlphaFoldDB" id="A0AAD5KVI0"/>
<evidence type="ECO:0000256" key="1">
    <source>
        <dbReference type="SAM" id="MobiDB-lite"/>
    </source>
</evidence>
<organism evidence="4 5">
    <name type="scientific">Daphnia sinensis</name>
    <dbReference type="NCBI Taxonomy" id="1820382"/>
    <lineage>
        <taxon>Eukaryota</taxon>
        <taxon>Metazoa</taxon>
        <taxon>Ecdysozoa</taxon>
        <taxon>Arthropoda</taxon>
        <taxon>Crustacea</taxon>
        <taxon>Branchiopoda</taxon>
        <taxon>Diplostraca</taxon>
        <taxon>Cladocera</taxon>
        <taxon>Anomopoda</taxon>
        <taxon>Daphniidae</taxon>
        <taxon>Daphnia</taxon>
        <taxon>Daphnia similis group</taxon>
    </lineage>
</organism>
<feature type="signal peptide" evidence="3">
    <location>
        <begin position="1"/>
        <end position="27"/>
    </location>
</feature>
<keyword evidence="2" id="KW-1133">Transmembrane helix</keyword>
<feature type="compositionally biased region" description="Polar residues" evidence="1">
    <location>
        <begin position="33"/>
        <end position="44"/>
    </location>
</feature>
<feature type="region of interest" description="Disordered" evidence="1">
    <location>
        <begin position="33"/>
        <end position="60"/>
    </location>
</feature>
<feature type="transmembrane region" description="Helical" evidence="2">
    <location>
        <begin position="97"/>
        <end position="118"/>
    </location>
</feature>
<evidence type="ECO:0000256" key="2">
    <source>
        <dbReference type="SAM" id="Phobius"/>
    </source>
</evidence>
<evidence type="ECO:0000313" key="4">
    <source>
        <dbReference type="EMBL" id="KAI9560334.1"/>
    </source>
</evidence>
<reference evidence="4 5" key="1">
    <citation type="submission" date="2022-05" db="EMBL/GenBank/DDBJ databases">
        <title>A multi-omics perspective on studying reproductive biology in Daphnia sinensis.</title>
        <authorList>
            <person name="Jia J."/>
        </authorList>
    </citation>
    <scope>NUCLEOTIDE SEQUENCE [LARGE SCALE GENOMIC DNA]</scope>
    <source>
        <strain evidence="4 5">WSL</strain>
    </source>
</reference>
<keyword evidence="2" id="KW-0472">Membrane</keyword>
<feature type="transmembrane region" description="Helical" evidence="2">
    <location>
        <begin position="130"/>
        <end position="148"/>
    </location>
</feature>
<dbReference type="EMBL" id="WJBH02000004">
    <property type="protein sequence ID" value="KAI9560334.1"/>
    <property type="molecule type" value="Genomic_DNA"/>
</dbReference>
<evidence type="ECO:0000313" key="5">
    <source>
        <dbReference type="Proteomes" id="UP000820818"/>
    </source>
</evidence>
<feature type="transmembrane region" description="Helical" evidence="2">
    <location>
        <begin position="220"/>
        <end position="244"/>
    </location>
</feature>
<keyword evidence="5" id="KW-1185">Reference proteome</keyword>
<name>A0AAD5KVI0_9CRUS</name>
<evidence type="ECO:0000256" key="3">
    <source>
        <dbReference type="SAM" id="SignalP"/>
    </source>
</evidence>
<gene>
    <name evidence="4" type="ORF">GHT06_014351</name>
</gene>
<proteinExistence type="predicted"/>
<comment type="caution">
    <text evidence="4">The sequence shown here is derived from an EMBL/GenBank/DDBJ whole genome shotgun (WGS) entry which is preliminary data.</text>
</comment>
<dbReference type="Proteomes" id="UP000820818">
    <property type="component" value="Linkage Group LG4"/>
</dbReference>
<accession>A0AAD5KVI0</accession>
<sequence>MKFHALIRDKKMLSILIFFGLLIMASSEETQLYNGNPDNQTHNESITDPRPFRGDQTIMPTPDTNPEILTKIYEDQIVRTVIETVRNTLPSATDTEILIMLLLWIWGFTMLSVVINVFIELICQRVIDKVALTVTIAVILFITIPALAKHNPNDIYGRNQEAITRPFVPAMLVQDQDRAVSGESTIRTYMDRAKLYYTLDIKRIIGWTRSSMPGATDIELALMLCLWIWGFSVINFVSVLALCIRRTVA</sequence>